<reference evidence="3" key="1">
    <citation type="submission" date="2025-08" db="UniProtKB">
        <authorList>
            <consortium name="RefSeq"/>
        </authorList>
    </citation>
    <scope>IDENTIFICATION</scope>
</reference>
<evidence type="ECO:0000313" key="2">
    <source>
        <dbReference type="Proteomes" id="UP000189703"/>
    </source>
</evidence>
<dbReference type="InterPro" id="IPR026171">
    <property type="entry name" value="FANCI"/>
</dbReference>
<evidence type="ECO:0000256" key="1">
    <source>
        <dbReference type="SAM" id="MobiDB-lite"/>
    </source>
</evidence>
<dbReference type="InterPro" id="IPR029314">
    <property type="entry name" value="FANCI_S4"/>
</dbReference>
<dbReference type="InterPro" id="IPR029310">
    <property type="entry name" value="FANCI_HD1"/>
</dbReference>
<gene>
    <name evidence="3" type="primary">LOC104598909</name>
</gene>
<dbReference type="OMA" id="QSMRMMN"/>
<protein>
    <submittedName>
        <fullName evidence="3">Fanconi anemia group I protein homolog</fullName>
    </submittedName>
</protein>
<name>A0A1U8A030_NELNU</name>
<dbReference type="Pfam" id="PF14675">
    <property type="entry name" value="FANCI_S1"/>
    <property type="match status" value="1"/>
</dbReference>
<dbReference type="Pfam" id="PF14676">
    <property type="entry name" value="FANCI_S2"/>
    <property type="match status" value="1"/>
</dbReference>
<dbReference type="RefSeq" id="XP_010259501.1">
    <property type="nucleotide sequence ID" value="XM_010261199.2"/>
</dbReference>
<accession>A0A1U8A030</accession>
<organism evidence="2 3">
    <name type="scientific">Nelumbo nucifera</name>
    <name type="common">Sacred lotus</name>
    <dbReference type="NCBI Taxonomy" id="4432"/>
    <lineage>
        <taxon>Eukaryota</taxon>
        <taxon>Viridiplantae</taxon>
        <taxon>Streptophyta</taxon>
        <taxon>Embryophyta</taxon>
        <taxon>Tracheophyta</taxon>
        <taxon>Spermatophyta</taxon>
        <taxon>Magnoliopsida</taxon>
        <taxon>Proteales</taxon>
        <taxon>Nelumbonaceae</taxon>
        <taxon>Nelumbo</taxon>
    </lineage>
</organism>
<dbReference type="Proteomes" id="UP000189703">
    <property type="component" value="Unplaced"/>
</dbReference>
<dbReference type="PANTHER" id="PTHR21818:SF0">
    <property type="entry name" value="FANCONI ANEMIA GROUP I PROTEIN"/>
    <property type="match status" value="1"/>
</dbReference>
<dbReference type="STRING" id="4432.A0A1U8A030"/>
<dbReference type="FunCoup" id="A0A1U8A030">
    <property type="interactions" value="1651"/>
</dbReference>
<dbReference type="Pfam" id="PF14680">
    <property type="entry name" value="FANCI_HD2"/>
    <property type="match status" value="1"/>
</dbReference>
<dbReference type="Pfam" id="PF14678">
    <property type="entry name" value="FANCI_S4"/>
    <property type="match status" value="1"/>
</dbReference>
<dbReference type="PANTHER" id="PTHR21818">
    <property type="entry name" value="BC025462 PROTEIN"/>
    <property type="match status" value="1"/>
</dbReference>
<dbReference type="GO" id="GO:0006281">
    <property type="term" value="P:DNA repair"/>
    <property type="evidence" value="ECO:0007669"/>
    <property type="project" value="InterPro"/>
</dbReference>
<dbReference type="InterPro" id="IPR029315">
    <property type="entry name" value="FANCI_S2"/>
</dbReference>
<dbReference type="InterPro" id="IPR016024">
    <property type="entry name" value="ARM-type_fold"/>
</dbReference>
<dbReference type="GO" id="GO:0070182">
    <property type="term" value="F:DNA polymerase binding"/>
    <property type="evidence" value="ECO:0000318"/>
    <property type="project" value="GO_Central"/>
</dbReference>
<sequence>MTITGEEDPSNRRLPLTDDDIVRLAQQYHQTCAPLPPFFQCSTSHPIIVSFLHSRCNSPSPSVSVTEYVSSVVSLISSAPHSSSLSSLLSSLILAYVRLFDSRKIPRDRNSSKIISLFALHIESIPRKDLTSIVDVIVSGLPQIADPDDAQLLDLLPQSLDLIRSSNEIEIAPGYVNSVLDRILTTDWSKVLLVKIVSLLREFSFLVKVQAMEFFGKVFAGMKGVDLQDLPSLIYQLLVLASKGFSKKDVIQGIVGFFGTKMGSNVNSIVRQVEGTVLLHVNFAVKQDPSLGQEVLGLVKSDLRAVNHFTVIVLLSVARVRRFNASSIGILKTAVLSSYREYKFSRDCKWLPDNLKEESLHTVNRVQKAVTRAINESNYGREHIVPSIVEFGFVLLESVEESHNEAGDLNGLMGIEELSIQILKTLFEVHDMARNEIIEQCKFRILSSKPEQSMAIIKLLRCLVQSYPYPMLEHVARLKELLDYFTFMHGKVATSLIVALLPLIKLSRELQDYTILVVRKAMFRREDAVRIAATNAIIGLILVATQTKRDGLDPFQESSSQASCSQQAEISHGMGAGLFQELSGLLRRCLSQEATIKEVMYQGLVKLVLMDPVMSGPVFDFLLPHFLRFYSEETEIKLSISSCFKSEGGKVFLEEPLDCLLSCISWILLFQPHGKIDCQSERSWTCFGFSLSQEHEAGRTLPAESFRIALSKIRKLLRNGHLEDILGQIQDTGSKCLEEENGRQCALILLGIMEVVLNAIATEVESATDAEKLDLEKEVIEFVDLYDSLEKDVCATKQGNGIKKGTPRTTANDAADRTDAKGCRFGPLKLSLERKPFLATSSIYQLLLTALKLYNIEGSNASEVSQSHSQSSCKTLNSCSKLIHFVLKTSLCQIQSLTSIAKDDQLKTLIYGDIKVLGPPLLKLVWLLKSGRKLGMDPKKETKGRKVAEDREEQIYLALICLKELIMLSLQGHSLTGLFEDLVSVSTPKDDLENCMHDDPNNDSKLASGIEDQQTKSRELLIEEKIKPLCSEFLALSLFRTSEVLFDMILMIGKKLPCKLRDYHAAWAISICKSNTIVHSGAAKALFTLAICLNSPPNDFILAQEMASELLKVMGSEECDPVETSDAYPIINHSTRTTIASLLLQLIDSTIADLDCAVMKLKALYDRTQGSTCLVQQGQKAPGLILEEAIYSRSEALVNLFSCFVAMNLNDSQAEQLLRLAARFYKHLARMSKLRIAPKGCKQLPPGLKFQKHAEVTCKKLTGPLYDFVALIQRNQQENERNKGIISKIKRENRCIPDLIFQIEDYEKYLIQLSKVSKVNLLRHAKRSTARDFKILYTKKITKEQDALEPEPNPAISTESQNVSSDEENGSKKALSPESNSSMAPEDSASDEDQNISLKTKRAKMNKVVRDSDDEA</sequence>
<dbReference type="Pfam" id="PF14679">
    <property type="entry name" value="FANCI_HD1"/>
    <property type="match status" value="1"/>
</dbReference>
<dbReference type="InterPro" id="IPR029308">
    <property type="entry name" value="FANCI_S1"/>
</dbReference>
<feature type="compositionally biased region" description="Polar residues" evidence="1">
    <location>
        <begin position="1355"/>
        <end position="1364"/>
    </location>
</feature>
<proteinExistence type="predicted"/>
<dbReference type="OrthoDB" id="195089at2759"/>
<feature type="region of interest" description="Disordered" evidence="1">
    <location>
        <begin position="1344"/>
        <end position="1416"/>
    </location>
</feature>
<evidence type="ECO:0000313" key="3">
    <source>
        <dbReference type="RefSeq" id="XP_010259501.1"/>
    </source>
</evidence>
<keyword evidence="2" id="KW-1185">Reference proteome</keyword>
<dbReference type="GeneID" id="104598909"/>
<dbReference type="SUPFAM" id="SSF48371">
    <property type="entry name" value="ARM repeat"/>
    <property type="match status" value="1"/>
</dbReference>
<dbReference type="eggNOG" id="KOG4553">
    <property type="taxonomic scope" value="Eukaryota"/>
</dbReference>
<dbReference type="InterPro" id="IPR029312">
    <property type="entry name" value="FANCI_HD2"/>
</dbReference>
<dbReference type="KEGG" id="nnu:104598909"/>